<sequence>MIVAAVELLAATQLSGEERECSAEWVLHVRRLRGEGLDLRRTPGREWLAALLTYPGP</sequence>
<reference evidence="1" key="1">
    <citation type="submission" date="2021-01" db="EMBL/GenBank/DDBJ databases">
        <title>Whole genome shotgun sequence of Virgisporangium aurantiacum NBRC 16421.</title>
        <authorList>
            <person name="Komaki H."/>
            <person name="Tamura T."/>
        </authorList>
    </citation>
    <scope>NUCLEOTIDE SEQUENCE</scope>
    <source>
        <strain evidence="1">NBRC 16421</strain>
    </source>
</reference>
<evidence type="ECO:0000313" key="1">
    <source>
        <dbReference type="EMBL" id="GIJ65066.1"/>
    </source>
</evidence>
<name>A0A8J4E7Z1_9ACTN</name>
<comment type="caution">
    <text evidence="1">The sequence shown here is derived from an EMBL/GenBank/DDBJ whole genome shotgun (WGS) entry which is preliminary data.</text>
</comment>
<gene>
    <name evidence="1" type="ORF">Vau01_125820</name>
</gene>
<keyword evidence="2" id="KW-1185">Reference proteome</keyword>
<proteinExistence type="predicted"/>
<protein>
    <submittedName>
        <fullName evidence="1">Uncharacterized protein</fullName>
    </submittedName>
</protein>
<dbReference type="AlphaFoldDB" id="A0A8J4E7Z1"/>
<dbReference type="EMBL" id="BOPG01000167">
    <property type="protein sequence ID" value="GIJ65066.1"/>
    <property type="molecule type" value="Genomic_DNA"/>
</dbReference>
<dbReference type="RefSeq" id="WP_204015399.1">
    <property type="nucleotide sequence ID" value="NZ_BOPG01000167.1"/>
</dbReference>
<organism evidence="1 2">
    <name type="scientific">Virgisporangium aurantiacum</name>
    <dbReference type="NCBI Taxonomy" id="175570"/>
    <lineage>
        <taxon>Bacteria</taxon>
        <taxon>Bacillati</taxon>
        <taxon>Actinomycetota</taxon>
        <taxon>Actinomycetes</taxon>
        <taxon>Micromonosporales</taxon>
        <taxon>Micromonosporaceae</taxon>
        <taxon>Virgisporangium</taxon>
    </lineage>
</organism>
<accession>A0A8J4E7Z1</accession>
<evidence type="ECO:0000313" key="2">
    <source>
        <dbReference type="Proteomes" id="UP000612585"/>
    </source>
</evidence>
<dbReference type="Proteomes" id="UP000612585">
    <property type="component" value="Unassembled WGS sequence"/>
</dbReference>